<dbReference type="SMART" id="SM00332">
    <property type="entry name" value="PP2Cc"/>
    <property type="match status" value="1"/>
</dbReference>
<dbReference type="EMBL" id="MSIF01000010">
    <property type="protein sequence ID" value="OLF09151.1"/>
    <property type="molecule type" value="Genomic_DNA"/>
</dbReference>
<dbReference type="Gene3D" id="3.60.40.10">
    <property type="entry name" value="PPM-type phosphatase domain"/>
    <property type="match status" value="1"/>
</dbReference>
<reference evidence="2 3" key="1">
    <citation type="submission" date="2016-12" db="EMBL/GenBank/DDBJ databases">
        <title>The draft genome sequence of Actinophytocola xinjiangensis.</title>
        <authorList>
            <person name="Wang W."/>
            <person name="Yuan L."/>
        </authorList>
    </citation>
    <scope>NUCLEOTIDE SEQUENCE [LARGE SCALE GENOMIC DNA]</scope>
    <source>
        <strain evidence="2 3">CGMCC 4.4663</strain>
    </source>
</reference>
<dbReference type="PROSITE" id="PS51746">
    <property type="entry name" value="PPM_2"/>
    <property type="match status" value="1"/>
</dbReference>
<feature type="domain" description="PPM-type phosphatase" evidence="1">
    <location>
        <begin position="6"/>
        <end position="232"/>
    </location>
</feature>
<keyword evidence="3" id="KW-1185">Reference proteome</keyword>
<dbReference type="SMART" id="SM00331">
    <property type="entry name" value="PP2C_SIG"/>
    <property type="match status" value="1"/>
</dbReference>
<protein>
    <recommendedName>
        <fullName evidence="1">PPM-type phosphatase domain-containing protein</fullName>
    </recommendedName>
</protein>
<dbReference type="OrthoDB" id="9801841at2"/>
<evidence type="ECO:0000313" key="2">
    <source>
        <dbReference type="EMBL" id="OLF09151.1"/>
    </source>
</evidence>
<dbReference type="Proteomes" id="UP000185696">
    <property type="component" value="Unassembled WGS sequence"/>
</dbReference>
<evidence type="ECO:0000259" key="1">
    <source>
        <dbReference type="PROSITE" id="PS51746"/>
    </source>
</evidence>
<evidence type="ECO:0000313" key="3">
    <source>
        <dbReference type="Proteomes" id="UP000185696"/>
    </source>
</evidence>
<sequence length="234" mass="23778">MTTAVRATVFTHRGAVRATNEDALAVGPATVTGLSMRTPLVVDLPVPALVAVADGMGGHAAGDVAAGHAVRTLAAAAPGDAVALTYAAQRVDDDLLAMGRGDPAVAGLGTTVAGVLVTPDDAFHLGIGDSRVYVGYGSYLSQVSTDDRGAGGGLTRCLGGRADREPLMITAVFLPPTDRVLLCSDGLSDLVADEYMEDLLRGSDTTTAVTALWSAAMDAGGRDNITIAVVEWVD</sequence>
<dbReference type="InterPro" id="IPR036457">
    <property type="entry name" value="PPM-type-like_dom_sf"/>
</dbReference>
<dbReference type="Pfam" id="PF13672">
    <property type="entry name" value="PP2C_2"/>
    <property type="match status" value="1"/>
</dbReference>
<dbReference type="RefSeq" id="WP_075134741.1">
    <property type="nucleotide sequence ID" value="NZ_MSIF01000010.1"/>
</dbReference>
<dbReference type="CDD" id="cd00143">
    <property type="entry name" value="PP2Cc"/>
    <property type="match status" value="1"/>
</dbReference>
<gene>
    <name evidence="2" type="ORF">BLA60_21510</name>
</gene>
<dbReference type="InterPro" id="IPR001932">
    <property type="entry name" value="PPM-type_phosphatase-like_dom"/>
</dbReference>
<comment type="caution">
    <text evidence="2">The sequence shown here is derived from an EMBL/GenBank/DDBJ whole genome shotgun (WGS) entry which is preliminary data.</text>
</comment>
<dbReference type="SUPFAM" id="SSF81606">
    <property type="entry name" value="PP2C-like"/>
    <property type="match status" value="1"/>
</dbReference>
<name>A0A7Z1AY36_9PSEU</name>
<organism evidence="2 3">
    <name type="scientific">Actinophytocola xinjiangensis</name>
    <dbReference type="NCBI Taxonomy" id="485602"/>
    <lineage>
        <taxon>Bacteria</taxon>
        <taxon>Bacillati</taxon>
        <taxon>Actinomycetota</taxon>
        <taxon>Actinomycetes</taxon>
        <taxon>Pseudonocardiales</taxon>
        <taxon>Pseudonocardiaceae</taxon>
    </lineage>
</organism>
<proteinExistence type="predicted"/>
<accession>A0A7Z1AY36</accession>
<dbReference type="AlphaFoldDB" id="A0A7Z1AY36"/>